<dbReference type="Proteomes" id="UP001201163">
    <property type="component" value="Unassembled WGS sequence"/>
</dbReference>
<comment type="caution">
    <text evidence="2">The sequence shown here is derived from an EMBL/GenBank/DDBJ whole genome shotgun (WGS) entry which is preliminary data.</text>
</comment>
<evidence type="ECO:0000313" key="2">
    <source>
        <dbReference type="EMBL" id="KAH8988348.1"/>
    </source>
</evidence>
<feature type="chain" id="PRO_5042128959" evidence="1">
    <location>
        <begin position="27"/>
        <end position="147"/>
    </location>
</feature>
<gene>
    <name evidence="2" type="ORF">EDB92DRAFT_1872102</name>
</gene>
<reference evidence="2" key="1">
    <citation type="submission" date="2022-01" db="EMBL/GenBank/DDBJ databases">
        <title>Comparative genomics reveals a dynamic genome evolution in the ectomycorrhizal milk-cap (Lactarius) mushrooms.</title>
        <authorList>
            <consortium name="DOE Joint Genome Institute"/>
            <person name="Lebreton A."/>
            <person name="Tang N."/>
            <person name="Kuo A."/>
            <person name="LaButti K."/>
            <person name="Drula E."/>
            <person name="Barry K."/>
            <person name="Clum A."/>
            <person name="Lipzen A."/>
            <person name="Mousain D."/>
            <person name="Ng V."/>
            <person name="Wang R."/>
            <person name="Wang X."/>
            <person name="Dai Y."/>
            <person name="Henrissat B."/>
            <person name="Grigoriev I.V."/>
            <person name="Guerin-Laguette A."/>
            <person name="Yu F."/>
            <person name="Martin F.M."/>
        </authorList>
    </citation>
    <scope>NUCLEOTIDE SEQUENCE</scope>
    <source>
        <strain evidence="2">QP</strain>
    </source>
</reference>
<evidence type="ECO:0000313" key="3">
    <source>
        <dbReference type="Proteomes" id="UP001201163"/>
    </source>
</evidence>
<proteinExistence type="predicted"/>
<dbReference type="AlphaFoldDB" id="A0AAD4LEN9"/>
<dbReference type="EMBL" id="JAKELL010000042">
    <property type="protein sequence ID" value="KAH8988348.1"/>
    <property type="molecule type" value="Genomic_DNA"/>
</dbReference>
<keyword evidence="3" id="KW-1185">Reference proteome</keyword>
<name>A0AAD4LEN9_9AGAM</name>
<accession>A0AAD4LEN9</accession>
<feature type="signal peptide" evidence="1">
    <location>
        <begin position="1"/>
        <end position="26"/>
    </location>
</feature>
<keyword evidence="1" id="KW-0732">Signal</keyword>
<sequence length="147" mass="16210">MAENGSRFSKLVALGALLWDRSIGLAVRCQEGDQEERSDDRSANVDAAPPPLGVKLTGYRLLNITIGRSTEPTTLDWVGGALLAVFQTHFTEVPTASSLYWIGLYEQRDTWEWFFQVDLAPGIGYCAKRVVGGGNHTHVLPAIRCLY</sequence>
<protein>
    <submittedName>
        <fullName evidence="2">Uncharacterized protein</fullName>
    </submittedName>
</protein>
<organism evidence="2 3">
    <name type="scientific">Lactarius akahatsu</name>
    <dbReference type="NCBI Taxonomy" id="416441"/>
    <lineage>
        <taxon>Eukaryota</taxon>
        <taxon>Fungi</taxon>
        <taxon>Dikarya</taxon>
        <taxon>Basidiomycota</taxon>
        <taxon>Agaricomycotina</taxon>
        <taxon>Agaricomycetes</taxon>
        <taxon>Russulales</taxon>
        <taxon>Russulaceae</taxon>
        <taxon>Lactarius</taxon>
    </lineage>
</organism>
<evidence type="ECO:0000256" key="1">
    <source>
        <dbReference type="SAM" id="SignalP"/>
    </source>
</evidence>